<comment type="caution">
    <text evidence="1">The sequence shown here is derived from an EMBL/GenBank/DDBJ whole genome shotgun (WGS) entry which is preliminary data.</text>
</comment>
<gene>
    <name evidence="1" type="ORF">F4821DRAFT_252847</name>
</gene>
<dbReference type="EMBL" id="MU394280">
    <property type="protein sequence ID" value="KAI6093847.1"/>
    <property type="molecule type" value="Genomic_DNA"/>
</dbReference>
<keyword evidence="2" id="KW-1185">Reference proteome</keyword>
<evidence type="ECO:0000313" key="2">
    <source>
        <dbReference type="Proteomes" id="UP001497680"/>
    </source>
</evidence>
<name>A0ACC0DM41_9PEZI</name>
<reference evidence="1 2" key="1">
    <citation type="journal article" date="2022" name="New Phytol.">
        <title>Ecological generalism drives hyperdiversity of secondary metabolite gene clusters in xylarialean endophytes.</title>
        <authorList>
            <person name="Franco M.E.E."/>
            <person name="Wisecaver J.H."/>
            <person name="Arnold A.E."/>
            <person name="Ju Y.M."/>
            <person name="Slot J.C."/>
            <person name="Ahrendt S."/>
            <person name="Moore L.P."/>
            <person name="Eastman K.E."/>
            <person name="Scott K."/>
            <person name="Konkel Z."/>
            <person name="Mondo S.J."/>
            <person name="Kuo A."/>
            <person name="Hayes R.D."/>
            <person name="Haridas S."/>
            <person name="Andreopoulos B."/>
            <person name="Riley R."/>
            <person name="LaButti K."/>
            <person name="Pangilinan J."/>
            <person name="Lipzen A."/>
            <person name="Amirebrahimi M."/>
            <person name="Yan J."/>
            <person name="Adam C."/>
            <person name="Keymanesh K."/>
            <person name="Ng V."/>
            <person name="Louie K."/>
            <person name="Northen T."/>
            <person name="Drula E."/>
            <person name="Henrissat B."/>
            <person name="Hsieh H.M."/>
            <person name="Youens-Clark K."/>
            <person name="Lutzoni F."/>
            <person name="Miadlikowska J."/>
            <person name="Eastwood D.C."/>
            <person name="Hamelin R.C."/>
            <person name="Grigoriev I.V."/>
            <person name="U'Ren J.M."/>
        </authorList>
    </citation>
    <scope>NUCLEOTIDE SEQUENCE [LARGE SCALE GENOMIC DNA]</scope>
    <source>
        <strain evidence="1 2">ER1909</strain>
    </source>
</reference>
<accession>A0ACC0DM41</accession>
<evidence type="ECO:0000313" key="1">
    <source>
        <dbReference type="EMBL" id="KAI6093847.1"/>
    </source>
</evidence>
<organism evidence="1 2">
    <name type="scientific">Hypoxylon rubiginosum</name>
    <dbReference type="NCBI Taxonomy" id="110542"/>
    <lineage>
        <taxon>Eukaryota</taxon>
        <taxon>Fungi</taxon>
        <taxon>Dikarya</taxon>
        <taxon>Ascomycota</taxon>
        <taxon>Pezizomycotina</taxon>
        <taxon>Sordariomycetes</taxon>
        <taxon>Xylariomycetidae</taxon>
        <taxon>Xylariales</taxon>
        <taxon>Hypoxylaceae</taxon>
        <taxon>Hypoxylon</taxon>
    </lineage>
</organism>
<protein>
    <submittedName>
        <fullName evidence="1">Di-copper centre-containing protein</fullName>
    </submittedName>
</protein>
<proteinExistence type="predicted"/>
<dbReference type="Proteomes" id="UP001497680">
    <property type="component" value="Unassembled WGS sequence"/>
</dbReference>
<sequence>MPFSYIFLVVALFFSIVPADVTPPGRYDYGFSVDLRLRKREPSQSPIVTGLPRVNGTSPIRPDIRDLEKDEDGWNLFILALNWMQFTDQDSPFSWYQITGIHGAPGLTWQGVSPTAGNEHSGYCTHVSILFPTWHRPYLALYEQVLYNIAQYIVAYYPLELHDRFQKAADNFRVPYWDWAAAPPDGESSLPRAVAGPSTIDITGPNGVQTISNPLFSYVFRPFNGSTFPDYPYNTWRETKRAPRPVNSPNATSNNSFVEEALGTHLPSFQQRLYNIFTNYPNYTNFSNEAWIPSDNNGTYDSVESLHDAIHTVGGGVYGHLAIIAYSGFDPLFWLHHANVDRIFAMWQVLYNNTYVVPQPAVYSSHTTSPGQTEDSQTALTPFFSNATHFWTSDAVRDLEVFNYTYGDVFNKSRADVVALIHKKYGNSTPASMFLSTDRAHRHMSRHAGHLSQHTSQTQPHRANGLSWNSQTSAHPPLSAVFKGNKYREWIANVRVNKQAMGGSFSIHLFLGEAPSDRTSWPVASNLIGTLGVIAHRGKDGMHGMSSGRMVAGTIPMTSALMQMVSLGEIPSLHAEDIVPFLKDNLEFRISLTNGTTADPRDVDGLGISIISSMVTAPDSETKLAEWGEVESHFDLFV</sequence>